<dbReference type="KEGG" id="bip:Bint_0074"/>
<evidence type="ECO:0000256" key="2">
    <source>
        <dbReference type="ARBA" id="ARBA00023125"/>
    </source>
</evidence>
<sequence length="271" mass="31373">MFIIFLLKKVIKYTFTKVFTNIMLKIGDRIREFRKKLNISQEEISKILGTNQKSYSRYENNLTYPPTEILEKLAEVYNFNLHWLITGQGEMFIKNNIDSSENKKYTVNEFKSEYDIDKELENINGEWIAKSSKYILEDSSSMLETGQKNLNLIKVINGDMNSADAIQIPNELKKYEGKLIAIIQKGDDMEPIIRDSSIVLCDTLGFQGAGLYVLKLNNIYMIKRISLKLDNYLLSPDNKLYESFEVPLNSDKLKIGGKVRFVANVFIKNIF</sequence>
<dbReference type="Gene3D" id="1.10.260.40">
    <property type="entry name" value="lambda repressor-like DNA-binding domains"/>
    <property type="match status" value="1"/>
</dbReference>
<dbReference type="Pfam" id="PF00717">
    <property type="entry name" value="Peptidase_S24"/>
    <property type="match status" value="1"/>
</dbReference>
<evidence type="ECO:0000256" key="3">
    <source>
        <dbReference type="ARBA" id="ARBA00023163"/>
    </source>
</evidence>
<reference evidence="5 6" key="1">
    <citation type="journal article" date="2011" name="BMC Genomics">
        <title>Complete genome sequence of Brachyspira intermedia reveals unique genomic features in Brachyspira species and phage-mediated horizontal gene transfer.</title>
        <authorList>
            <person name="Hafstrom T."/>
            <person name="Jansson D.S."/>
            <person name="Segerman B."/>
        </authorList>
    </citation>
    <scope>NUCLEOTIDE SEQUENCE [LARGE SCALE GENOMIC DNA]</scope>
    <source>
        <strain evidence="6">ATCC 51140 / PWS/A</strain>
    </source>
</reference>
<dbReference type="Proteomes" id="UP000008522">
    <property type="component" value="Chromosome"/>
</dbReference>
<dbReference type="HOGENOM" id="CLU_066192_1_2_12"/>
<dbReference type="EMBL" id="CP002874">
    <property type="protein sequence ID" value="AEM20710.1"/>
    <property type="molecule type" value="Genomic_DNA"/>
</dbReference>
<dbReference type="CDD" id="cd06529">
    <property type="entry name" value="S24_LexA-like"/>
    <property type="match status" value="1"/>
</dbReference>
<dbReference type="SMART" id="SM00530">
    <property type="entry name" value="HTH_XRE"/>
    <property type="match status" value="1"/>
</dbReference>
<name>G0EP36_BRAIP</name>
<gene>
    <name evidence="5" type="ordered locus">Bint_0074</name>
</gene>
<evidence type="ECO:0000313" key="6">
    <source>
        <dbReference type="Proteomes" id="UP000008522"/>
    </source>
</evidence>
<organism evidence="5 6">
    <name type="scientific">Brachyspira intermedia (strain ATCC 51140 / PWS/A)</name>
    <name type="common">Serpulina intermedia</name>
    <dbReference type="NCBI Taxonomy" id="1045858"/>
    <lineage>
        <taxon>Bacteria</taxon>
        <taxon>Pseudomonadati</taxon>
        <taxon>Spirochaetota</taxon>
        <taxon>Spirochaetia</taxon>
        <taxon>Brachyspirales</taxon>
        <taxon>Brachyspiraceae</taxon>
        <taxon>Brachyspira</taxon>
    </lineage>
</organism>
<evidence type="ECO:0000313" key="5">
    <source>
        <dbReference type="EMBL" id="AEM20710.1"/>
    </source>
</evidence>
<dbReference type="eggNOG" id="COG2932">
    <property type="taxonomic scope" value="Bacteria"/>
</dbReference>
<dbReference type="Pfam" id="PF12844">
    <property type="entry name" value="HTH_19"/>
    <property type="match status" value="1"/>
</dbReference>
<keyword evidence="1" id="KW-0805">Transcription regulation</keyword>
<dbReference type="CDD" id="cd00093">
    <property type="entry name" value="HTH_XRE"/>
    <property type="match status" value="1"/>
</dbReference>
<dbReference type="PATRIC" id="fig|1045858.4.peg.74"/>
<dbReference type="SUPFAM" id="SSF47413">
    <property type="entry name" value="lambda repressor-like DNA-binding domains"/>
    <property type="match status" value="1"/>
</dbReference>
<dbReference type="PANTHER" id="PTHR40661:SF3">
    <property type="entry name" value="FELS-1 PROPHAGE TRANSCRIPTIONAL REGULATOR"/>
    <property type="match status" value="1"/>
</dbReference>
<dbReference type="GO" id="GO:0003677">
    <property type="term" value="F:DNA binding"/>
    <property type="evidence" value="ECO:0007669"/>
    <property type="project" value="UniProtKB-KW"/>
</dbReference>
<evidence type="ECO:0000259" key="4">
    <source>
        <dbReference type="PROSITE" id="PS50943"/>
    </source>
</evidence>
<evidence type="ECO:0000256" key="1">
    <source>
        <dbReference type="ARBA" id="ARBA00023015"/>
    </source>
</evidence>
<keyword evidence="3" id="KW-0804">Transcription</keyword>
<dbReference type="AlphaFoldDB" id="G0EP36"/>
<accession>G0EP36</accession>
<dbReference type="InterPro" id="IPR039418">
    <property type="entry name" value="LexA-like"/>
</dbReference>
<dbReference type="PANTHER" id="PTHR40661">
    <property type="match status" value="1"/>
</dbReference>
<proteinExistence type="predicted"/>
<dbReference type="SUPFAM" id="SSF51306">
    <property type="entry name" value="LexA/Signal peptidase"/>
    <property type="match status" value="1"/>
</dbReference>
<dbReference type="eggNOG" id="COG1396">
    <property type="taxonomic scope" value="Bacteria"/>
</dbReference>
<feature type="domain" description="HTH cro/C1-type" evidence="4">
    <location>
        <begin position="30"/>
        <end position="84"/>
    </location>
</feature>
<dbReference type="InterPro" id="IPR036286">
    <property type="entry name" value="LexA/Signal_pep-like_sf"/>
</dbReference>
<dbReference type="InterPro" id="IPR001387">
    <property type="entry name" value="Cro/C1-type_HTH"/>
</dbReference>
<dbReference type="Gene3D" id="2.10.109.10">
    <property type="entry name" value="Umud Fragment, subunit A"/>
    <property type="match status" value="1"/>
</dbReference>
<dbReference type="PROSITE" id="PS50943">
    <property type="entry name" value="HTH_CROC1"/>
    <property type="match status" value="1"/>
</dbReference>
<keyword evidence="2" id="KW-0238">DNA-binding</keyword>
<dbReference type="InterPro" id="IPR010982">
    <property type="entry name" value="Lambda_DNA-bd_dom_sf"/>
</dbReference>
<dbReference type="InterPro" id="IPR015927">
    <property type="entry name" value="Peptidase_S24_S26A/B/C"/>
</dbReference>
<keyword evidence="6" id="KW-1185">Reference proteome</keyword>
<protein>
    <submittedName>
        <fullName evidence="5">Putative phage repressor</fullName>
    </submittedName>
</protein>